<dbReference type="OrthoDB" id="1493147at2"/>
<accession>A0A1M4V498</accession>
<gene>
    <name evidence="2" type="ORF">SAMN04488522_101773</name>
</gene>
<evidence type="ECO:0000313" key="3">
    <source>
        <dbReference type="Proteomes" id="UP000184287"/>
    </source>
</evidence>
<feature type="signal peptide" evidence="1">
    <location>
        <begin position="1"/>
        <end position="20"/>
    </location>
</feature>
<dbReference type="RefSeq" id="WP_073227611.1">
    <property type="nucleotide sequence ID" value="NZ_FQUQ01000001.1"/>
</dbReference>
<keyword evidence="1" id="KW-0732">Signal</keyword>
<dbReference type="EMBL" id="FQUQ01000001">
    <property type="protein sequence ID" value="SHE63804.1"/>
    <property type="molecule type" value="Genomic_DNA"/>
</dbReference>
<organism evidence="2 3">
    <name type="scientific">Pedobacter caeni</name>
    <dbReference type="NCBI Taxonomy" id="288992"/>
    <lineage>
        <taxon>Bacteria</taxon>
        <taxon>Pseudomonadati</taxon>
        <taxon>Bacteroidota</taxon>
        <taxon>Sphingobacteriia</taxon>
        <taxon>Sphingobacteriales</taxon>
        <taxon>Sphingobacteriaceae</taxon>
        <taxon>Pedobacter</taxon>
    </lineage>
</organism>
<dbReference type="Proteomes" id="UP000184287">
    <property type="component" value="Unassembled WGS sequence"/>
</dbReference>
<reference evidence="3" key="1">
    <citation type="submission" date="2016-11" db="EMBL/GenBank/DDBJ databases">
        <authorList>
            <person name="Varghese N."/>
            <person name="Submissions S."/>
        </authorList>
    </citation>
    <scope>NUCLEOTIDE SEQUENCE [LARGE SCALE GENOMIC DNA]</scope>
    <source>
        <strain evidence="3">DSM 16990</strain>
    </source>
</reference>
<evidence type="ECO:0000256" key="1">
    <source>
        <dbReference type="SAM" id="SignalP"/>
    </source>
</evidence>
<proteinExistence type="predicted"/>
<evidence type="ECO:0000313" key="2">
    <source>
        <dbReference type="EMBL" id="SHE63804.1"/>
    </source>
</evidence>
<keyword evidence="3" id="KW-1185">Reference proteome</keyword>
<dbReference type="STRING" id="288992.SAMN04488522_101773"/>
<feature type="chain" id="PRO_5013177610" evidence="1">
    <location>
        <begin position="21"/>
        <end position="159"/>
    </location>
</feature>
<protein>
    <submittedName>
        <fullName evidence="2">Uncharacterized protein</fullName>
    </submittedName>
</protein>
<dbReference type="AlphaFoldDB" id="A0A1M4V498"/>
<name>A0A1M4V498_9SPHI</name>
<sequence>MPVKFTLFLIALVVQLSAKAQDKTDVKIYSVRDTTVLWDKKYKSEIYWAFCKIDGNEKTIQSSGFNFRDGDKGPDLTDLSHLFKDEDKDWFVVLSPVKLKVKRVKGTRTKRAWNDFATAGRTAGSPAKIFFINGDTLSMKGGSLKLVLDKELTSRYHSF</sequence>